<keyword evidence="3" id="KW-1185">Reference proteome</keyword>
<evidence type="ECO:0000313" key="3">
    <source>
        <dbReference type="Proteomes" id="UP000632222"/>
    </source>
</evidence>
<dbReference type="SUPFAM" id="SSF55961">
    <property type="entry name" value="Bet v1-like"/>
    <property type="match status" value="1"/>
</dbReference>
<reference evidence="3" key="1">
    <citation type="journal article" date="2019" name="Int. J. Syst. Evol. Microbiol.">
        <title>The Global Catalogue of Microorganisms (GCM) 10K type strain sequencing project: providing services to taxonomists for standard genome sequencing and annotation.</title>
        <authorList>
            <consortium name="The Broad Institute Genomics Platform"/>
            <consortium name="The Broad Institute Genome Sequencing Center for Infectious Disease"/>
            <person name="Wu L."/>
            <person name="Ma J."/>
        </authorList>
    </citation>
    <scope>NUCLEOTIDE SEQUENCE [LARGE SCALE GENOMIC DNA]</scope>
    <source>
        <strain evidence="3">JCM 14370</strain>
    </source>
</reference>
<dbReference type="InterPro" id="IPR005031">
    <property type="entry name" value="COQ10_START"/>
</dbReference>
<organism evidence="2 3">
    <name type="scientific">Deinococcus roseus</name>
    <dbReference type="NCBI Taxonomy" id="392414"/>
    <lineage>
        <taxon>Bacteria</taxon>
        <taxon>Thermotogati</taxon>
        <taxon>Deinococcota</taxon>
        <taxon>Deinococci</taxon>
        <taxon>Deinococcales</taxon>
        <taxon>Deinococcaceae</taxon>
        <taxon>Deinococcus</taxon>
    </lineage>
</organism>
<name>A0ABQ2D162_9DEIO</name>
<dbReference type="RefSeq" id="WP_189002849.1">
    <property type="nucleotide sequence ID" value="NZ_BMOD01000007.1"/>
</dbReference>
<accession>A0ABQ2D162</accession>
<dbReference type="EMBL" id="BMOD01000007">
    <property type="protein sequence ID" value="GGJ36462.1"/>
    <property type="molecule type" value="Genomic_DNA"/>
</dbReference>
<comment type="caution">
    <text evidence="2">The sequence shown here is derived from an EMBL/GenBank/DDBJ whole genome shotgun (WGS) entry which is preliminary data.</text>
</comment>
<dbReference type="Proteomes" id="UP000632222">
    <property type="component" value="Unassembled WGS sequence"/>
</dbReference>
<proteinExistence type="predicted"/>
<feature type="domain" description="Coenzyme Q-binding protein COQ10 START" evidence="1">
    <location>
        <begin position="14"/>
        <end position="99"/>
    </location>
</feature>
<evidence type="ECO:0000259" key="1">
    <source>
        <dbReference type="Pfam" id="PF03364"/>
    </source>
</evidence>
<evidence type="ECO:0000313" key="2">
    <source>
        <dbReference type="EMBL" id="GGJ36462.1"/>
    </source>
</evidence>
<dbReference type="Gene3D" id="3.30.530.20">
    <property type="match status" value="1"/>
</dbReference>
<dbReference type="Pfam" id="PF03364">
    <property type="entry name" value="Polyketide_cyc"/>
    <property type="match status" value="1"/>
</dbReference>
<protein>
    <recommendedName>
        <fullName evidence="1">Coenzyme Q-binding protein COQ10 START domain-containing protein</fullName>
    </recommendedName>
</protein>
<gene>
    <name evidence="2" type="ORF">GCM10008938_23210</name>
</gene>
<sequence length="157" mass="17807">MHICTYSASSQTTLQAVWQLWTNIKHWPRWDSQLQSVEMDGAFRQGSTGTLTYQDGSKKTFSIIKLQVQESLVLAIAYPHGSELRIKWDLRQNGSEILFDQEVSISATPFAKLLLRGHKEPLMKSSHNQMQRMLDLLEGEFSPFKDAAARGTPRAAL</sequence>
<dbReference type="InterPro" id="IPR023393">
    <property type="entry name" value="START-like_dom_sf"/>
</dbReference>